<keyword evidence="3" id="KW-0758">Storage protein</keyword>
<reference evidence="9" key="1">
    <citation type="journal article" date="2021" name="bioRxiv">
        <title>Whole Genome Assembly and Annotation of Northern Wild Rice, Zizania palustris L., Supports a Whole Genome Duplication in the Zizania Genus.</title>
        <authorList>
            <person name="Haas M."/>
            <person name="Kono T."/>
            <person name="Macchietto M."/>
            <person name="Millas R."/>
            <person name="McGilp L."/>
            <person name="Shao M."/>
            <person name="Duquette J."/>
            <person name="Hirsch C.N."/>
            <person name="Kimball J."/>
        </authorList>
    </citation>
    <scope>NUCLEOTIDE SEQUENCE</scope>
    <source>
        <tissue evidence="9">Fresh leaf tissue</tissue>
    </source>
</reference>
<dbReference type="CDD" id="cd00261">
    <property type="entry name" value="AAI_SS"/>
    <property type="match status" value="1"/>
</dbReference>
<proteinExistence type="predicted"/>
<dbReference type="InterPro" id="IPR001954">
    <property type="entry name" value="Glia_glutenin"/>
</dbReference>
<evidence type="ECO:0000313" key="9">
    <source>
        <dbReference type="EMBL" id="KAG8050965.1"/>
    </source>
</evidence>
<evidence type="ECO:0000256" key="2">
    <source>
        <dbReference type="ARBA" id="ARBA00022729"/>
    </source>
</evidence>
<dbReference type="PROSITE" id="PS51257">
    <property type="entry name" value="PROKAR_LIPOPROTEIN"/>
    <property type="match status" value="1"/>
</dbReference>
<dbReference type="InterPro" id="IPR016140">
    <property type="entry name" value="Bifunc_inhib/LTP/seed_store"/>
</dbReference>
<comment type="subcellular location">
    <subcellularLocation>
        <location evidence="6">Vacuole</location>
        <location evidence="6">Aleurone grain</location>
    </subcellularLocation>
</comment>
<name>A0A8J5RX05_ZIZPA</name>
<keyword evidence="1" id="KW-0926">Vacuole</keyword>
<feature type="domain" description="Bifunctional inhibitor/plant lipid transfer protein/seed storage helical" evidence="8">
    <location>
        <begin position="53"/>
        <end position="141"/>
    </location>
</feature>
<dbReference type="OrthoDB" id="692815at2759"/>
<evidence type="ECO:0000256" key="1">
    <source>
        <dbReference type="ARBA" id="ARBA00022554"/>
    </source>
</evidence>
<keyword evidence="2 7" id="KW-0732">Signal</keyword>
<keyword evidence="10" id="KW-1185">Reference proteome</keyword>
<evidence type="ECO:0000256" key="7">
    <source>
        <dbReference type="SAM" id="SignalP"/>
    </source>
</evidence>
<dbReference type="Pfam" id="PF13016">
    <property type="entry name" value="Gliadin"/>
    <property type="match status" value="1"/>
</dbReference>
<evidence type="ECO:0000259" key="8">
    <source>
        <dbReference type="SMART" id="SM00499"/>
    </source>
</evidence>
<dbReference type="PANTHER" id="PTHR33454">
    <property type="entry name" value="PROLAMIN PPROL 14P"/>
    <property type="match status" value="1"/>
</dbReference>
<evidence type="ECO:0000256" key="5">
    <source>
        <dbReference type="ARBA" id="ARBA00023742"/>
    </source>
</evidence>
<reference evidence="9" key="2">
    <citation type="submission" date="2021-02" db="EMBL/GenBank/DDBJ databases">
        <authorList>
            <person name="Kimball J.A."/>
            <person name="Haas M.W."/>
            <person name="Macchietto M."/>
            <person name="Kono T."/>
            <person name="Duquette J."/>
            <person name="Shao M."/>
        </authorList>
    </citation>
    <scope>NUCLEOTIDE SEQUENCE</scope>
    <source>
        <tissue evidence="9">Fresh leaf tissue</tissue>
    </source>
</reference>
<dbReference type="AlphaFoldDB" id="A0A8J5RX05"/>
<evidence type="ECO:0000256" key="6">
    <source>
        <dbReference type="ARBA" id="ARBA00023770"/>
    </source>
</evidence>
<feature type="signal peptide" evidence="7">
    <location>
        <begin position="1"/>
        <end position="19"/>
    </location>
</feature>
<dbReference type="PANTHER" id="PTHR33454:SF19">
    <property type="entry name" value="PROLAMIN PPROL 14P"/>
    <property type="match status" value="1"/>
</dbReference>
<evidence type="ECO:0000256" key="4">
    <source>
        <dbReference type="ARBA" id="ARBA00023129"/>
    </source>
</evidence>
<dbReference type="SMART" id="SM00499">
    <property type="entry name" value="AAI"/>
    <property type="match status" value="1"/>
</dbReference>
<evidence type="ECO:0000313" key="10">
    <source>
        <dbReference type="Proteomes" id="UP000729402"/>
    </source>
</evidence>
<keyword evidence="4" id="KW-0708">Seed storage protein</keyword>
<protein>
    <recommendedName>
        <fullName evidence="8">Bifunctional inhibitor/plant lipid transfer protein/seed storage helical domain-containing protein</fullName>
    </recommendedName>
</protein>
<organism evidence="9 10">
    <name type="scientific">Zizania palustris</name>
    <name type="common">Northern wild rice</name>
    <dbReference type="NCBI Taxonomy" id="103762"/>
    <lineage>
        <taxon>Eukaryota</taxon>
        <taxon>Viridiplantae</taxon>
        <taxon>Streptophyta</taxon>
        <taxon>Embryophyta</taxon>
        <taxon>Tracheophyta</taxon>
        <taxon>Spermatophyta</taxon>
        <taxon>Magnoliopsida</taxon>
        <taxon>Liliopsida</taxon>
        <taxon>Poales</taxon>
        <taxon>Poaceae</taxon>
        <taxon>BOP clade</taxon>
        <taxon>Oryzoideae</taxon>
        <taxon>Oryzeae</taxon>
        <taxon>Zizaniinae</taxon>
        <taxon>Zizania</taxon>
    </lineage>
</organism>
<comment type="caution">
    <text evidence="9">The sequence shown here is derived from an EMBL/GenBank/DDBJ whole genome shotgun (WGS) entry which is preliminary data.</text>
</comment>
<dbReference type="Proteomes" id="UP000729402">
    <property type="component" value="Unassembled WGS sequence"/>
</dbReference>
<dbReference type="GO" id="GO:0033095">
    <property type="term" value="C:aleurone grain"/>
    <property type="evidence" value="ECO:0007669"/>
    <property type="project" value="UniProtKB-SubCell"/>
</dbReference>
<accession>A0A8J5RX05</accession>
<comment type="function">
    <text evidence="5">Seed storage protein; serves as a source of nitrogen, carbon and sulfur for the young developing seedling.</text>
</comment>
<gene>
    <name evidence="9" type="ORF">GUJ93_ZPchr0009g754</name>
</gene>
<sequence length="155" mass="17399">MKIFFILALLFLAASSAFALIGTSCSQGCDQWQAPQLQQQMLYTCRELLRQQCRTVTLPMMQSRMWQLSSCHVMRQQCCKQLRQMAPQSRCQAICTMAQAIMQQMQQAEFSGGCLDQTQAQAQAQEAMNLPAMCGIYPGYCSTPCRITTVHGGCY</sequence>
<dbReference type="EMBL" id="JAAALK010000289">
    <property type="protein sequence ID" value="KAG8050965.1"/>
    <property type="molecule type" value="Genomic_DNA"/>
</dbReference>
<dbReference type="GO" id="GO:0045735">
    <property type="term" value="F:nutrient reservoir activity"/>
    <property type="evidence" value="ECO:0007669"/>
    <property type="project" value="UniProtKB-KW"/>
</dbReference>
<feature type="chain" id="PRO_5035256792" description="Bifunctional inhibitor/plant lipid transfer protein/seed storage helical domain-containing protein" evidence="7">
    <location>
        <begin position="20"/>
        <end position="155"/>
    </location>
</feature>
<evidence type="ECO:0000256" key="3">
    <source>
        <dbReference type="ARBA" id="ARBA00022761"/>
    </source>
</evidence>